<evidence type="ECO:0000256" key="6">
    <source>
        <dbReference type="SAM" id="Phobius"/>
    </source>
</evidence>
<dbReference type="SUPFAM" id="SSF81324">
    <property type="entry name" value="Voltage-gated potassium channels"/>
    <property type="match status" value="1"/>
</dbReference>
<feature type="transmembrane region" description="Helical" evidence="6">
    <location>
        <begin position="57"/>
        <end position="75"/>
    </location>
</feature>
<evidence type="ECO:0000259" key="7">
    <source>
        <dbReference type="Pfam" id="PF07885"/>
    </source>
</evidence>
<feature type="transmembrane region" description="Helical" evidence="6">
    <location>
        <begin position="267"/>
        <end position="286"/>
    </location>
</feature>
<dbReference type="PIRSF" id="PIRSF006060">
    <property type="entry name" value="AA_transporter"/>
    <property type="match status" value="1"/>
</dbReference>
<proteinExistence type="predicted"/>
<feature type="transmembrane region" description="Helical" evidence="6">
    <location>
        <begin position="12"/>
        <end position="37"/>
    </location>
</feature>
<evidence type="ECO:0000256" key="4">
    <source>
        <dbReference type="ARBA" id="ARBA00022989"/>
    </source>
</evidence>
<dbReference type="EMBL" id="GL349508">
    <property type="protein sequence ID" value="KNC55889.1"/>
    <property type="molecule type" value="Genomic_DNA"/>
</dbReference>
<feature type="domain" description="Potassium channel" evidence="7">
    <location>
        <begin position="51"/>
        <end position="85"/>
    </location>
</feature>
<evidence type="ECO:0000313" key="9">
    <source>
        <dbReference type="Proteomes" id="UP000054408"/>
    </source>
</evidence>
<dbReference type="OMA" id="TYWVISF"/>
<dbReference type="GO" id="GO:0022857">
    <property type="term" value="F:transmembrane transporter activity"/>
    <property type="evidence" value="ECO:0007669"/>
    <property type="project" value="InterPro"/>
</dbReference>
<dbReference type="PANTHER" id="PTHR42770:SF11">
    <property type="entry name" value="INNER MEMBRANE TRANSPORT PROTEIN YBAT"/>
    <property type="match status" value="1"/>
</dbReference>
<feature type="transmembrane region" description="Helical" evidence="6">
    <location>
        <begin position="87"/>
        <end position="108"/>
    </location>
</feature>
<gene>
    <name evidence="8" type="ORF">AMSG_11347</name>
</gene>
<keyword evidence="5 6" id="KW-0472">Membrane</keyword>
<keyword evidence="3 6" id="KW-0812">Transmembrane</keyword>
<keyword evidence="4 6" id="KW-1133">Transmembrane helix</keyword>
<dbReference type="Gene3D" id="1.20.1740.10">
    <property type="entry name" value="Amino acid/polyamine transporter I"/>
    <property type="match status" value="1"/>
</dbReference>
<dbReference type="Pfam" id="PF07885">
    <property type="entry name" value="Ion_trans_2"/>
    <property type="match status" value="1"/>
</dbReference>
<feature type="transmembrane region" description="Helical" evidence="6">
    <location>
        <begin position="227"/>
        <end position="255"/>
    </location>
</feature>
<dbReference type="InterPro" id="IPR002293">
    <property type="entry name" value="AA/rel_permease1"/>
</dbReference>
<evidence type="ECO:0000256" key="2">
    <source>
        <dbReference type="ARBA" id="ARBA00022475"/>
    </source>
</evidence>
<protein>
    <recommendedName>
        <fullName evidence="7">Potassium channel domain-containing protein</fullName>
    </recommendedName>
</protein>
<dbReference type="STRING" id="461836.A0A0L0DU87"/>
<keyword evidence="2" id="KW-1003">Cell membrane</keyword>
<dbReference type="GO" id="GO:0005886">
    <property type="term" value="C:plasma membrane"/>
    <property type="evidence" value="ECO:0007669"/>
    <property type="project" value="UniProtKB-SubCell"/>
</dbReference>
<feature type="transmembrane region" description="Helical" evidence="6">
    <location>
        <begin position="355"/>
        <end position="384"/>
    </location>
</feature>
<dbReference type="AlphaFoldDB" id="A0A0L0DU87"/>
<evidence type="ECO:0000313" key="8">
    <source>
        <dbReference type="EMBL" id="KNC55889.1"/>
    </source>
</evidence>
<dbReference type="InterPro" id="IPR013099">
    <property type="entry name" value="K_chnl_dom"/>
</dbReference>
<sequence length="515" mass="53617">MARIAMTAGVRILVIVLMVTAAHLIEIGIYAVAYALGDGVLALGGFGGLAVAEPLDYLYFSIVSYTSLGLGDVFPSDHLRFITGANSITLTGGVSMGTGVMIGAGIFALTGQIAELAGPWFPLSFIAGGIVTGFSAYTYVKMSNAFPSAGGIAMILQKAYGPGAIAAAAALLMALSMVINESLVARTFGAYVLRPFELEAGSILVPALGVGLIVFAYLVNISGNRSVGLFSVVMAFLKIGGIAAFGIAALVAGGFTFEPASGSSQSIPIAGFTASIAFSILAFKGFTTITNSGAEIVDPHRNVGRTIIISIAICVVVYLLVAFAVGSSLSLDEIVAAKDYSLAEAAEPALGPYGFYFTIALAVVATASGLLASVFAVSRMLAMLTDMKMIPHSHFGMSGPIREHTLVYTVVIAGVLTVLFDLSRIASLGAFFYLVMDILIHWGVFRRLRHEIDASGWVLIMAIALDALVLGVFGAIKLQSDPLIVVIAVAAIAAVFAYERVFLSRWTAEEKHGGH</sequence>
<comment type="subcellular location">
    <subcellularLocation>
        <location evidence="1">Cell membrane</location>
        <topology evidence="1">Multi-pass membrane protein</topology>
    </subcellularLocation>
</comment>
<feature type="transmembrane region" description="Helical" evidence="6">
    <location>
        <begin position="307"/>
        <end position="325"/>
    </location>
</feature>
<dbReference type="InterPro" id="IPR050367">
    <property type="entry name" value="APC_superfamily"/>
</dbReference>
<evidence type="ECO:0000256" key="1">
    <source>
        <dbReference type="ARBA" id="ARBA00004651"/>
    </source>
</evidence>
<dbReference type="PANTHER" id="PTHR42770">
    <property type="entry name" value="AMINO ACID TRANSPORTER-RELATED"/>
    <property type="match status" value="1"/>
</dbReference>
<feature type="transmembrane region" description="Helical" evidence="6">
    <location>
        <begin position="160"/>
        <end position="180"/>
    </location>
</feature>
<feature type="transmembrane region" description="Helical" evidence="6">
    <location>
        <begin position="405"/>
        <end position="422"/>
    </location>
</feature>
<dbReference type="Proteomes" id="UP000054408">
    <property type="component" value="Unassembled WGS sequence"/>
</dbReference>
<feature type="transmembrane region" description="Helical" evidence="6">
    <location>
        <begin position="457"/>
        <end position="476"/>
    </location>
</feature>
<name>A0A0L0DU87_THETB</name>
<dbReference type="eggNOG" id="KOG1286">
    <property type="taxonomic scope" value="Eukaryota"/>
</dbReference>
<accession>A0A0L0DU87</accession>
<evidence type="ECO:0000256" key="3">
    <source>
        <dbReference type="ARBA" id="ARBA00022692"/>
    </source>
</evidence>
<feature type="transmembrane region" description="Helical" evidence="6">
    <location>
        <begin position="120"/>
        <end position="140"/>
    </location>
</feature>
<keyword evidence="9" id="KW-1185">Reference proteome</keyword>
<reference evidence="8 9" key="1">
    <citation type="submission" date="2010-05" db="EMBL/GenBank/DDBJ databases">
        <title>The Genome Sequence of Thecamonas trahens ATCC 50062.</title>
        <authorList>
            <consortium name="The Broad Institute Genome Sequencing Platform"/>
            <person name="Russ C."/>
            <person name="Cuomo C."/>
            <person name="Shea T."/>
            <person name="Young S.K."/>
            <person name="Zeng Q."/>
            <person name="Koehrsen M."/>
            <person name="Haas B."/>
            <person name="Borodovsky M."/>
            <person name="Guigo R."/>
            <person name="Alvarado L."/>
            <person name="Berlin A."/>
            <person name="Bochicchio J."/>
            <person name="Borenstein D."/>
            <person name="Chapman S."/>
            <person name="Chen Z."/>
            <person name="Freedman E."/>
            <person name="Gellesch M."/>
            <person name="Goldberg J."/>
            <person name="Griggs A."/>
            <person name="Gujja S."/>
            <person name="Heilman E."/>
            <person name="Heiman D."/>
            <person name="Hepburn T."/>
            <person name="Howarth C."/>
            <person name="Jen D."/>
            <person name="Larson L."/>
            <person name="Mehta T."/>
            <person name="Park D."/>
            <person name="Pearson M."/>
            <person name="Roberts A."/>
            <person name="Saif S."/>
            <person name="Shenoy N."/>
            <person name="Sisk P."/>
            <person name="Stolte C."/>
            <person name="Sykes S."/>
            <person name="Thomson T."/>
            <person name="Walk T."/>
            <person name="White J."/>
            <person name="Yandava C."/>
            <person name="Burger G."/>
            <person name="Gray M.W."/>
            <person name="Holland P.W.H."/>
            <person name="King N."/>
            <person name="Lang F.B.F."/>
            <person name="Roger A.J."/>
            <person name="Ruiz-Trillo I."/>
            <person name="Lander E."/>
            <person name="Nusbaum C."/>
        </authorList>
    </citation>
    <scope>NUCLEOTIDE SEQUENCE [LARGE SCALE GENOMIC DNA]</scope>
    <source>
        <strain evidence="8 9">ATCC 50062</strain>
    </source>
</reference>
<dbReference type="OrthoDB" id="10062876at2759"/>
<feature type="transmembrane region" description="Helical" evidence="6">
    <location>
        <begin position="200"/>
        <end position="220"/>
    </location>
</feature>
<feature type="transmembrane region" description="Helical" evidence="6">
    <location>
        <begin position="482"/>
        <end position="503"/>
    </location>
</feature>
<dbReference type="Pfam" id="PF13520">
    <property type="entry name" value="AA_permease_2"/>
    <property type="match status" value="1"/>
</dbReference>
<evidence type="ECO:0000256" key="5">
    <source>
        <dbReference type="ARBA" id="ARBA00023136"/>
    </source>
</evidence>
<feature type="transmembrane region" description="Helical" evidence="6">
    <location>
        <begin position="428"/>
        <end position="445"/>
    </location>
</feature>
<organism evidence="8 9">
    <name type="scientific">Thecamonas trahens ATCC 50062</name>
    <dbReference type="NCBI Taxonomy" id="461836"/>
    <lineage>
        <taxon>Eukaryota</taxon>
        <taxon>Apusozoa</taxon>
        <taxon>Apusomonadida</taxon>
        <taxon>Apusomonadidae</taxon>
        <taxon>Thecamonas</taxon>
    </lineage>
</organism>